<name>A0A7C5Z353_UNCC3</name>
<organism evidence="1">
    <name type="scientific">candidate division CPR3 bacterium</name>
    <dbReference type="NCBI Taxonomy" id="2268181"/>
    <lineage>
        <taxon>Bacteria</taxon>
        <taxon>Bacteria division CPR3</taxon>
    </lineage>
</organism>
<protein>
    <submittedName>
        <fullName evidence="1">Aspartyl/glutamyl-tRNA amidotransferase subunit C</fullName>
    </submittedName>
</protein>
<evidence type="ECO:0000313" key="1">
    <source>
        <dbReference type="EMBL" id="HHR92039.1"/>
    </source>
</evidence>
<sequence>MKKMCKKFKKEDVLYLGKLSKLELSKSEIERYAKEIVKTLEFVQNLMVFDVSAVEEYFGISDRNVTFEDGVRNLRALSQEEALANTKHKKNGFFITRKILKE</sequence>
<dbReference type="GO" id="GO:0006450">
    <property type="term" value="P:regulation of translational fidelity"/>
    <property type="evidence" value="ECO:0007669"/>
    <property type="project" value="InterPro"/>
</dbReference>
<dbReference type="InterPro" id="IPR003837">
    <property type="entry name" value="GatC"/>
</dbReference>
<proteinExistence type="predicted"/>
<gene>
    <name evidence="1" type="ORF">ENL96_00805</name>
</gene>
<dbReference type="Pfam" id="PF02686">
    <property type="entry name" value="GatC"/>
    <property type="match status" value="1"/>
</dbReference>
<comment type="caution">
    <text evidence="1">The sequence shown here is derived from an EMBL/GenBank/DDBJ whole genome shotgun (WGS) entry which is preliminary data.</text>
</comment>
<dbReference type="AlphaFoldDB" id="A0A7C5Z353"/>
<dbReference type="Gene3D" id="1.10.20.60">
    <property type="entry name" value="Glu-tRNAGln amidotransferase C subunit, N-terminal domain"/>
    <property type="match status" value="1"/>
</dbReference>
<dbReference type="SUPFAM" id="SSF141000">
    <property type="entry name" value="Glu-tRNAGln amidotransferase C subunit"/>
    <property type="match status" value="1"/>
</dbReference>
<reference evidence="1" key="1">
    <citation type="journal article" date="2020" name="mSystems">
        <title>Genome- and Community-Level Interaction Insights into Carbon Utilization and Element Cycling Functions of Hydrothermarchaeota in Hydrothermal Sediment.</title>
        <authorList>
            <person name="Zhou Z."/>
            <person name="Liu Y."/>
            <person name="Xu W."/>
            <person name="Pan J."/>
            <person name="Luo Z.H."/>
            <person name="Li M."/>
        </authorList>
    </citation>
    <scope>NUCLEOTIDE SEQUENCE [LARGE SCALE GENOMIC DNA]</scope>
    <source>
        <strain evidence="1">SpSt-1042</strain>
    </source>
</reference>
<accession>A0A7C5Z353</accession>
<dbReference type="GO" id="GO:0016740">
    <property type="term" value="F:transferase activity"/>
    <property type="evidence" value="ECO:0007669"/>
    <property type="project" value="UniProtKB-KW"/>
</dbReference>
<dbReference type="EMBL" id="DRVY01000021">
    <property type="protein sequence ID" value="HHR92039.1"/>
    <property type="molecule type" value="Genomic_DNA"/>
</dbReference>
<keyword evidence="1" id="KW-0808">Transferase</keyword>
<dbReference type="InterPro" id="IPR036113">
    <property type="entry name" value="Asp/Glu-ADT_sf_sub_c"/>
</dbReference>